<organism evidence="2 3">
    <name type="scientific">Portunus trituberculatus</name>
    <name type="common">Swimming crab</name>
    <name type="synonym">Neptunus trituberculatus</name>
    <dbReference type="NCBI Taxonomy" id="210409"/>
    <lineage>
        <taxon>Eukaryota</taxon>
        <taxon>Metazoa</taxon>
        <taxon>Ecdysozoa</taxon>
        <taxon>Arthropoda</taxon>
        <taxon>Crustacea</taxon>
        <taxon>Multicrustacea</taxon>
        <taxon>Malacostraca</taxon>
        <taxon>Eumalacostraca</taxon>
        <taxon>Eucarida</taxon>
        <taxon>Decapoda</taxon>
        <taxon>Pleocyemata</taxon>
        <taxon>Brachyura</taxon>
        <taxon>Eubrachyura</taxon>
        <taxon>Portunoidea</taxon>
        <taxon>Portunidae</taxon>
        <taxon>Portuninae</taxon>
        <taxon>Portunus</taxon>
    </lineage>
</organism>
<feature type="region of interest" description="Disordered" evidence="1">
    <location>
        <begin position="1"/>
        <end position="20"/>
    </location>
</feature>
<keyword evidence="3" id="KW-1185">Reference proteome</keyword>
<protein>
    <submittedName>
        <fullName evidence="2">Uncharacterized protein</fullName>
    </submittedName>
</protein>
<reference evidence="2 3" key="1">
    <citation type="submission" date="2019-05" db="EMBL/GenBank/DDBJ databases">
        <title>Another draft genome of Portunus trituberculatus and its Hox gene families provides insights of decapod evolution.</title>
        <authorList>
            <person name="Jeong J.-H."/>
            <person name="Song I."/>
            <person name="Kim S."/>
            <person name="Choi T."/>
            <person name="Kim D."/>
            <person name="Ryu S."/>
            <person name="Kim W."/>
        </authorList>
    </citation>
    <scope>NUCLEOTIDE SEQUENCE [LARGE SCALE GENOMIC DNA]</scope>
    <source>
        <tissue evidence="2">Muscle</tissue>
    </source>
</reference>
<dbReference type="EMBL" id="VSRR010007020">
    <property type="protein sequence ID" value="MPC46054.1"/>
    <property type="molecule type" value="Genomic_DNA"/>
</dbReference>
<evidence type="ECO:0000256" key="1">
    <source>
        <dbReference type="SAM" id="MobiDB-lite"/>
    </source>
</evidence>
<proteinExistence type="predicted"/>
<gene>
    <name evidence="2" type="ORF">E2C01_039763</name>
</gene>
<sequence>MLGRADEGSKESPGEAHGFESYPASVVRKGALSLKLPSLSAVLALTDLGNWTPFPPGGAGLNSLTSISSGVFTNTTGSGFITGSSSTGFTGAGGAENASSEIDRIMAKIEQDNKILAELDKSRSTLGKVGGLGGR</sequence>
<accession>A0A5B7FNW0</accession>
<evidence type="ECO:0000313" key="3">
    <source>
        <dbReference type="Proteomes" id="UP000324222"/>
    </source>
</evidence>
<dbReference type="AlphaFoldDB" id="A0A5B7FNW0"/>
<dbReference type="Proteomes" id="UP000324222">
    <property type="component" value="Unassembled WGS sequence"/>
</dbReference>
<feature type="compositionally biased region" description="Basic and acidic residues" evidence="1">
    <location>
        <begin position="1"/>
        <end position="18"/>
    </location>
</feature>
<name>A0A5B7FNW0_PORTR</name>
<comment type="caution">
    <text evidence="2">The sequence shown here is derived from an EMBL/GenBank/DDBJ whole genome shotgun (WGS) entry which is preliminary data.</text>
</comment>
<evidence type="ECO:0000313" key="2">
    <source>
        <dbReference type="EMBL" id="MPC46054.1"/>
    </source>
</evidence>